<dbReference type="SUPFAM" id="SSF55729">
    <property type="entry name" value="Acyl-CoA N-acyltransferases (Nat)"/>
    <property type="match status" value="1"/>
</dbReference>
<dbReference type="RefSeq" id="WP_121681784.1">
    <property type="nucleotide sequence ID" value="NZ_RCVZ01000013.1"/>
</dbReference>
<name>A0A3L7JTM1_9BACI</name>
<reference evidence="1 2" key="1">
    <citation type="submission" date="2018-10" db="EMBL/GenBank/DDBJ databases">
        <title>Falsibacillus sp. genome draft.</title>
        <authorList>
            <person name="Shi S."/>
        </authorList>
    </citation>
    <scope>NUCLEOTIDE SEQUENCE [LARGE SCALE GENOMIC DNA]</scope>
    <source>
        <strain evidence="1 2">GY 10110</strain>
    </source>
</reference>
<dbReference type="Proteomes" id="UP000276770">
    <property type="component" value="Unassembled WGS sequence"/>
</dbReference>
<dbReference type="InterPro" id="IPR016181">
    <property type="entry name" value="Acyl_CoA_acyltransferase"/>
</dbReference>
<protein>
    <submittedName>
        <fullName evidence="1">N-acetyltransferase</fullName>
    </submittedName>
</protein>
<organism evidence="1 2">
    <name type="scientific">Falsibacillus albus</name>
    <dbReference type="NCBI Taxonomy" id="2478915"/>
    <lineage>
        <taxon>Bacteria</taxon>
        <taxon>Bacillati</taxon>
        <taxon>Bacillota</taxon>
        <taxon>Bacilli</taxon>
        <taxon>Bacillales</taxon>
        <taxon>Bacillaceae</taxon>
        <taxon>Falsibacillus</taxon>
    </lineage>
</organism>
<sequence length="133" mass="15360">MKFLDCNKEDFETYEKFLTLNTWAMTKSFFDFTAPEDGKKIIIQKIKVESEVVALIEYSKGTYDENSLCIDNFEVFHKGNGIGSEILDFIKKETRGSVIELYASTKRADSFWKKHGFEEDNDGSGTIILRLFN</sequence>
<gene>
    <name evidence="1" type="ORF">D9X91_16655</name>
</gene>
<dbReference type="OrthoDB" id="9775804at2"/>
<evidence type="ECO:0000313" key="2">
    <source>
        <dbReference type="Proteomes" id="UP000276770"/>
    </source>
</evidence>
<dbReference type="GO" id="GO:0016740">
    <property type="term" value="F:transferase activity"/>
    <property type="evidence" value="ECO:0007669"/>
    <property type="project" value="UniProtKB-KW"/>
</dbReference>
<dbReference type="EMBL" id="RCVZ01000013">
    <property type="protein sequence ID" value="RLQ93614.1"/>
    <property type="molecule type" value="Genomic_DNA"/>
</dbReference>
<comment type="caution">
    <text evidence="1">The sequence shown here is derived from an EMBL/GenBank/DDBJ whole genome shotgun (WGS) entry which is preliminary data.</text>
</comment>
<dbReference type="Gene3D" id="3.40.630.30">
    <property type="match status" value="1"/>
</dbReference>
<proteinExistence type="predicted"/>
<keyword evidence="2" id="KW-1185">Reference proteome</keyword>
<accession>A0A3L7JTM1</accession>
<dbReference type="AlphaFoldDB" id="A0A3L7JTM1"/>
<keyword evidence="1" id="KW-0808">Transferase</keyword>
<evidence type="ECO:0000313" key="1">
    <source>
        <dbReference type="EMBL" id="RLQ93614.1"/>
    </source>
</evidence>